<dbReference type="PANTHER" id="PTHR33264">
    <property type="entry name" value="EXPRESSED PROTEIN"/>
    <property type="match status" value="1"/>
</dbReference>
<organism evidence="1 2">
    <name type="scientific">Chenopodium quinoa</name>
    <name type="common">Quinoa</name>
    <dbReference type="NCBI Taxonomy" id="63459"/>
    <lineage>
        <taxon>Eukaryota</taxon>
        <taxon>Viridiplantae</taxon>
        <taxon>Streptophyta</taxon>
        <taxon>Embryophyta</taxon>
        <taxon>Tracheophyta</taxon>
        <taxon>Spermatophyta</taxon>
        <taxon>Magnoliopsida</taxon>
        <taxon>eudicotyledons</taxon>
        <taxon>Gunneridae</taxon>
        <taxon>Pentapetalae</taxon>
        <taxon>Caryophyllales</taxon>
        <taxon>Chenopodiaceae</taxon>
        <taxon>Chenopodioideae</taxon>
        <taxon>Atripliceae</taxon>
        <taxon>Chenopodium</taxon>
    </lineage>
</organism>
<evidence type="ECO:0000313" key="2">
    <source>
        <dbReference type="Proteomes" id="UP000596660"/>
    </source>
</evidence>
<dbReference type="OMA" id="ETEMWHR"/>
<reference evidence="1" key="2">
    <citation type="submission" date="2021-03" db="UniProtKB">
        <authorList>
            <consortium name="EnsemblPlants"/>
        </authorList>
    </citation>
    <scope>IDENTIFICATION</scope>
</reference>
<dbReference type="Gramene" id="AUR62001580-RA">
    <property type="protein sequence ID" value="AUR62001580-RA:cds"/>
    <property type="gene ID" value="AUR62001580"/>
</dbReference>
<protein>
    <submittedName>
        <fullName evidence="1">Uncharacterized protein</fullName>
    </submittedName>
</protein>
<name>A0A803KRC3_CHEQI</name>
<reference evidence="1" key="1">
    <citation type="journal article" date="2017" name="Nature">
        <title>The genome of Chenopodium quinoa.</title>
        <authorList>
            <person name="Jarvis D.E."/>
            <person name="Ho Y.S."/>
            <person name="Lightfoot D.J."/>
            <person name="Schmoeckel S.M."/>
            <person name="Li B."/>
            <person name="Borm T.J.A."/>
            <person name="Ohyanagi H."/>
            <person name="Mineta K."/>
            <person name="Michell C.T."/>
            <person name="Saber N."/>
            <person name="Kharbatia N.M."/>
            <person name="Rupper R.R."/>
            <person name="Sharp A.R."/>
            <person name="Dally N."/>
            <person name="Boughton B.A."/>
            <person name="Woo Y.H."/>
            <person name="Gao G."/>
            <person name="Schijlen E.G.W.M."/>
            <person name="Guo X."/>
            <person name="Momin A.A."/>
            <person name="Negrao S."/>
            <person name="Al-Babili S."/>
            <person name="Gehring C."/>
            <person name="Roessner U."/>
            <person name="Jung C."/>
            <person name="Murphy K."/>
            <person name="Arold S.T."/>
            <person name="Gojobori T."/>
            <person name="van der Linden C.G."/>
            <person name="van Loo E.N."/>
            <person name="Jellen E.N."/>
            <person name="Maughan P.J."/>
            <person name="Tester M."/>
        </authorList>
    </citation>
    <scope>NUCLEOTIDE SEQUENCE [LARGE SCALE GENOMIC DNA]</scope>
    <source>
        <strain evidence="1">cv. PI 614886</strain>
    </source>
</reference>
<dbReference type="PANTHER" id="PTHR33264:SF8">
    <property type="entry name" value="EXPRESSED PROTEIN"/>
    <property type="match status" value="1"/>
</dbReference>
<keyword evidence="2" id="KW-1185">Reference proteome</keyword>
<dbReference type="Proteomes" id="UP000596660">
    <property type="component" value="Unplaced"/>
</dbReference>
<dbReference type="AlphaFoldDB" id="A0A803KRC3"/>
<dbReference type="EnsemblPlants" id="AUR62001580-RA">
    <property type="protein sequence ID" value="AUR62001580-RA:cds"/>
    <property type="gene ID" value="AUR62001580"/>
</dbReference>
<evidence type="ECO:0000313" key="1">
    <source>
        <dbReference type="EnsemblPlants" id="AUR62001580-RA:cds"/>
    </source>
</evidence>
<sequence>MPQNRQLSPPAGTLTPAELPARTRKKSLSNVGEVAGGTAANCVVVSCCCPCVLMECLILAFYKVPASICRRMWRKKRQKLLMKKKKKRVLVEAKEGGSSVGEAHNKNYVDEVSDFDWKDFEMIKVSTDGSAVELDKQMWDRFNNTGFWRSPSQRYDDDQVVCQVCDHDQ</sequence>
<accession>A0A803KRC3</accession>
<proteinExistence type="predicted"/>